<accession>A0A7H1PR56</accession>
<evidence type="ECO:0000313" key="1">
    <source>
        <dbReference type="EMBL" id="QNT90536.1"/>
    </source>
</evidence>
<dbReference type="GeneID" id="91459865"/>
<reference evidence="1 2" key="1">
    <citation type="submission" date="2020-04" db="EMBL/GenBank/DDBJ databases">
        <title>Characterization and engineering of Streptomyces griseofuscus DSM40191 as a potential heterologous host for expression of BGCs.</title>
        <authorList>
            <person name="Gren T."/>
            <person name="Whitford C.M."/>
            <person name="Mohite O.S."/>
            <person name="Joergensen T.S."/>
            <person name="Nielsen J.B."/>
            <person name="Lee S.Y."/>
            <person name="Weber T."/>
        </authorList>
    </citation>
    <scope>NUCLEOTIDE SEQUENCE [LARGE SCALE GENOMIC DNA]</scope>
    <source>
        <strain evidence="1 2">DSM 40191</strain>
    </source>
</reference>
<protein>
    <submittedName>
        <fullName evidence="1">Uncharacterized protein</fullName>
    </submittedName>
</protein>
<proteinExistence type="predicted"/>
<evidence type="ECO:0000313" key="2">
    <source>
        <dbReference type="Proteomes" id="UP000516422"/>
    </source>
</evidence>
<gene>
    <name evidence="1" type="ORF">HEP81_00199</name>
</gene>
<dbReference type="AlphaFoldDB" id="A0A7H1PR56"/>
<dbReference type="Proteomes" id="UP000516422">
    <property type="component" value="Chromosome"/>
</dbReference>
<dbReference type="KEGG" id="sgf:HEP81_00199"/>
<organism evidence="1 2">
    <name type="scientific">Streptomyces griseofuscus</name>
    <dbReference type="NCBI Taxonomy" id="146922"/>
    <lineage>
        <taxon>Bacteria</taxon>
        <taxon>Bacillati</taxon>
        <taxon>Actinomycetota</taxon>
        <taxon>Actinomycetes</taxon>
        <taxon>Kitasatosporales</taxon>
        <taxon>Streptomycetaceae</taxon>
        <taxon>Streptomyces</taxon>
    </lineage>
</organism>
<dbReference type="RefSeq" id="WP_037663783.1">
    <property type="nucleotide sequence ID" value="NZ_CP051006.1"/>
</dbReference>
<name>A0A7H1PR56_9ACTN</name>
<dbReference type="EMBL" id="CP051006">
    <property type="protein sequence ID" value="QNT90536.1"/>
    <property type="molecule type" value="Genomic_DNA"/>
</dbReference>
<sequence length="59" mass="6540">MHKGSGWTKCSGRYTAPGLKCVHDGHKETYNTQVTLQVEYRGRFSTPGIADSHNTVIDC</sequence>